<accession>A0A822Y0P0</accession>
<gene>
    <name evidence="2" type="ORF">HUJ06_027638</name>
</gene>
<dbReference type="EMBL" id="DUZY01000002">
    <property type="protein sequence ID" value="DAD26170.1"/>
    <property type="molecule type" value="Genomic_DNA"/>
</dbReference>
<sequence>MIKNSDAQEQTKQTSDAHLKSATFLTPNL</sequence>
<dbReference type="AlphaFoldDB" id="A0A822Y0P0"/>
<evidence type="ECO:0000313" key="2">
    <source>
        <dbReference type="EMBL" id="DAD26170.1"/>
    </source>
</evidence>
<evidence type="ECO:0000256" key="1">
    <source>
        <dbReference type="SAM" id="MobiDB-lite"/>
    </source>
</evidence>
<comment type="caution">
    <text evidence="2">The sequence shown here is derived from an EMBL/GenBank/DDBJ whole genome shotgun (WGS) entry which is preliminary data.</text>
</comment>
<feature type="region of interest" description="Disordered" evidence="1">
    <location>
        <begin position="1"/>
        <end position="29"/>
    </location>
</feature>
<protein>
    <submittedName>
        <fullName evidence="2">Uncharacterized protein</fullName>
    </submittedName>
</protein>
<keyword evidence="3" id="KW-1185">Reference proteome</keyword>
<dbReference type="Proteomes" id="UP000607653">
    <property type="component" value="Unassembled WGS sequence"/>
</dbReference>
<evidence type="ECO:0000313" key="3">
    <source>
        <dbReference type="Proteomes" id="UP000607653"/>
    </source>
</evidence>
<proteinExistence type="predicted"/>
<feature type="compositionally biased region" description="Polar residues" evidence="1">
    <location>
        <begin position="1"/>
        <end position="16"/>
    </location>
</feature>
<organism evidence="2 3">
    <name type="scientific">Nelumbo nucifera</name>
    <name type="common">Sacred lotus</name>
    <dbReference type="NCBI Taxonomy" id="4432"/>
    <lineage>
        <taxon>Eukaryota</taxon>
        <taxon>Viridiplantae</taxon>
        <taxon>Streptophyta</taxon>
        <taxon>Embryophyta</taxon>
        <taxon>Tracheophyta</taxon>
        <taxon>Spermatophyta</taxon>
        <taxon>Magnoliopsida</taxon>
        <taxon>Proteales</taxon>
        <taxon>Nelumbonaceae</taxon>
        <taxon>Nelumbo</taxon>
    </lineage>
</organism>
<name>A0A822Y0P0_NELNU</name>
<reference evidence="2 3" key="1">
    <citation type="journal article" date="2020" name="Mol. Biol. Evol.">
        <title>Distinct Expression and Methylation Patterns for Genes with Different Fates following a Single Whole-Genome Duplication in Flowering Plants.</title>
        <authorList>
            <person name="Shi T."/>
            <person name="Rahmani R.S."/>
            <person name="Gugger P.F."/>
            <person name="Wang M."/>
            <person name="Li H."/>
            <person name="Zhang Y."/>
            <person name="Li Z."/>
            <person name="Wang Q."/>
            <person name="Van de Peer Y."/>
            <person name="Marchal K."/>
            <person name="Chen J."/>
        </authorList>
    </citation>
    <scope>NUCLEOTIDE SEQUENCE [LARGE SCALE GENOMIC DNA]</scope>
    <source>
        <tissue evidence="2">Leaf</tissue>
    </source>
</reference>